<dbReference type="Proteomes" id="UP000295678">
    <property type="component" value="Unassembled WGS sequence"/>
</dbReference>
<evidence type="ECO:0000313" key="9">
    <source>
        <dbReference type="Proteomes" id="UP000295678"/>
    </source>
</evidence>
<keyword evidence="3" id="KW-0472">Membrane</keyword>
<dbReference type="PANTHER" id="PTHR34001:SF3">
    <property type="entry name" value="BLL7405 PROTEIN"/>
    <property type="match status" value="1"/>
</dbReference>
<dbReference type="RefSeq" id="WP_132805009.1">
    <property type="nucleotide sequence ID" value="NZ_SMAK01000001.1"/>
</dbReference>
<dbReference type="InterPro" id="IPR027385">
    <property type="entry name" value="Beta-barrel_OMP"/>
</dbReference>
<evidence type="ECO:0000256" key="4">
    <source>
        <dbReference type="ARBA" id="ARBA00023237"/>
    </source>
</evidence>
<evidence type="ECO:0000313" key="8">
    <source>
        <dbReference type="EMBL" id="TCT13644.1"/>
    </source>
</evidence>
<evidence type="ECO:0000256" key="5">
    <source>
        <dbReference type="ARBA" id="ARBA00038306"/>
    </source>
</evidence>
<feature type="chain" id="PRO_5020910310" evidence="6">
    <location>
        <begin position="30"/>
        <end position="221"/>
    </location>
</feature>
<comment type="similarity">
    <text evidence="5">Belongs to the Omp25/RopB family.</text>
</comment>
<accession>A0A4R3MJP1</accession>
<keyword evidence="4" id="KW-0998">Cell outer membrane</keyword>
<evidence type="ECO:0000259" key="7">
    <source>
        <dbReference type="Pfam" id="PF13505"/>
    </source>
</evidence>
<dbReference type="EMBL" id="SMAK01000001">
    <property type="protein sequence ID" value="TCT13644.1"/>
    <property type="molecule type" value="Genomic_DNA"/>
</dbReference>
<protein>
    <submittedName>
        <fullName evidence="8">Outer membrane immunogenic protein</fullName>
    </submittedName>
</protein>
<dbReference type="InterPro" id="IPR051692">
    <property type="entry name" value="OMP-like"/>
</dbReference>
<evidence type="ECO:0000256" key="3">
    <source>
        <dbReference type="ARBA" id="ARBA00023136"/>
    </source>
</evidence>
<feature type="signal peptide" evidence="6">
    <location>
        <begin position="1"/>
        <end position="29"/>
    </location>
</feature>
<dbReference type="PANTHER" id="PTHR34001">
    <property type="entry name" value="BLL7405 PROTEIN"/>
    <property type="match status" value="1"/>
</dbReference>
<dbReference type="Gene3D" id="2.40.160.20">
    <property type="match status" value="1"/>
</dbReference>
<dbReference type="GO" id="GO:0009279">
    <property type="term" value="C:cell outer membrane"/>
    <property type="evidence" value="ECO:0007669"/>
    <property type="project" value="UniProtKB-SubCell"/>
</dbReference>
<organism evidence="8 9">
    <name type="scientific">Tepidamorphus gemmatus</name>
    <dbReference type="NCBI Taxonomy" id="747076"/>
    <lineage>
        <taxon>Bacteria</taxon>
        <taxon>Pseudomonadati</taxon>
        <taxon>Pseudomonadota</taxon>
        <taxon>Alphaproteobacteria</taxon>
        <taxon>Hyphomicrobiales</taxon>
        <taxon>Tepidamorphaceae</taxon>
        <taxon>Tepidamorphus</taxon>
    </lineage>
</organism>
<proteinExistence type="inferred from homology"/>
<evidence type="ECO:0000256" key="2">
    <source>
        <dbReference type="ARBA" id="ARBA00022729"/>
    </source>
</evidence>
<dbReference type="OrthoDB" id="9815357at2"/>
<comment type="subcellular location">
    <subcellularLocation>
        <location evidence="1">Cell outer membrane</location>
    </subcellularLocation>
</comment>
<keyword evidence="9" id="KW-1185">Reference proteome</keyword>
<dbReference type="SUPFAM" id="SSF56925">
    <property type="entry name" value="OMPA-like"/>
    <property type="match status" value="1"/>
</dbReference>
<feature type="domain" description="Outer membrane protein beta-barrel" evidence="7">
    <location>
        <begin position="18"/>
        <end position="220"/>
    </location>
</feature>
<reference evidence="8 9" key="1">
    <citation type="submission" date="2019-03" db="EMBL/GenBank/DDBJ databases">
        <title>Genomic Encyclopedia of Type Strains, Phase IV (KMG-IV): sequencing the most valuable type-strain genomes for metagenomic binning, comparative biology and taxonomic classification.</title>
        <authorList>
            <person name="Goeker M."/>
        </authorList>
    </citation>
    <scope>NUCLEOTIDE SEQUENCE [LARGE SCALE GENOMIC DNA]</scope>
    <source>
        <strain evidence="8 9">DSM 19345</strain>
    </source>
</reference>
<evidence type="ECO:0000256" key="6">
    <source>
        <dbReference type="SAM" id="SignalP"/>
    </source>
</evidence>
<dbReference type="Pfam" id="PF13505">
    <property type="entry name" value="OMP_b-brl"/>
    <property type="match status" value="1"/>
</dbReference>
<name>A0A4R3MJP1_9HYPH</name>
<comment type="caution">
    <text evidence="8">The sequence shown here is derived from an EMBL/GenBank/DDBJ whole genome shotgun (WGS) entry which is preliminary data.</text>
</comment>
<evidence type="ECO:0000256" key="1">
    <source>
        <dbReference type="ARBA" id="ARBA00004442"/>
    </source>
</evidence>
<gene>
    <name evidence="8" type="ORF">EDC22_101514</name>
</gene>
<dbReference type="InterPro" id="IPR011250">
    <property type="entry name" value="OMP/PagP_B-barrel"/>
</dbReference>
<keyword evidence="2 6" id="KW-0732">Signal</keyword>
<dbReference type="AlphaFoldDB" id="A0A4R3MJP1"/>
<sequence>MSIRSFAPAVLLTASMAVAGASVAARAQAAEAFTPAAPVVYDFSGPYAGLSAGASWQTFDAAFGFVPTPGAFDATGFTGGIFAGIQAQSDRFVYGAEADVNFNTGDETRVIAGVPVTAENDWFATLRGRVGYAAGNVLLYGTGGLAVGNVAVSGAGLSASDTRVGWTLGAGLEAALTNNFTLRGEYLYTDLGKTDGTLGGVPFASEFDSHTVRAGITYQFR</sequence>